<dbReference type="Gene3D" id="3.40.50.720">
    <property type="entry name" value="NAD(P)-binding Rossmann-like Domain"/>
    <property type="match status" value="1"/>
</dbReference>
<organism evidence="4">
    <name type="scientific">freshwater metagenome</name>
    <dbReference type="NCBI Taxonomy" id="449393"/>
    <lineage>
        <taxon>unclassified sequences</taxon>
        <taxon>metagenomes</taxon>
        <taxon>ecological metagenomes</taxon>
    </lineage>
</organism>
<dbReference type="GO" id="GO:0016616">
    <property type="term" value="F:oxidoreductase activity, acting on the CH-OH group of donors, NAD or NADP as acceptor"/>
    <property type="evidence" value="ECO:0007669"/>
    <property type="project" value="InterPro"/>
</dbReference>
<keyword evidence="2" id="KW-0560">Oxidoreductase</keyword>
<dbReference type="Pfam" id="PF01073">
    <property type="entry name" value="3Beta_HSD"/>
    <property type="match status" value="1"/>
</dbReference>
<dbReference type="EMBL" id="CAEZTC010000020">
    <property type="protein sequence ID" value="CAB4552415.1"/>
    <property type="molecule type" value="Genomic_DNA"/>
</dbReference>
<evidence type="ECO:0000256" key="2">
    <source>
        <dbReference type="ARBA" id="ARBA00023002"/>
    </source>
</evidence>
<protein>
    <submittedName>
        <fullName evidence="4">Unannotated protein</fullName>
    </submittedName>
</protein>
<dbReference type="InterPro" id="IPR050177">
    <property type="entry name" value="Lipid_A_modif_metabolic_enz"/>
</dbReference>
<sequence>MRVLLTGATSMIGEYTVRELLRRGHEAHVLQRGESDLPVKVFRGDIRDVDAVRSAISGCDVVIHAAAKVGLVGSYEEFFSINVEGTRNIMNAAVEAGCRGVVYVSSPSVSYSRTPVEGEVSPPAIDDVMGHYSRTKSIAEREVIKDNRLHAVALRPHLVWGPGDTQLVGRIVERAQQGRLVLVNSGDAVVDSTYIDNVADALVAAAERIGVQHNLNGRALVVSNGEPRTVASLVESICTASGVAYAPRSVSLRAAVILGAIIETVFKLRPHSEPPLTKFTAYQLGISHWFDISETMNLLDWTPRISLDEGFQRLARDL</sequence>
<proteinExistence type="inferred from homology"/>
<dbReference type="AlphaFoldDB" id="A0A6J6CMR6"/>
<accession>A0A6J6CMR6</accession>
<name>A0A6J6CMR6_9ZZZZ</name>
<evidence type="ECO:0000259" key="3">
    <source>
        <dbReference type="Pfam" id="PF01073"/>
    </source>
</evidence>
<reference evidence="4" key="1">
    <citation type="submission" date="2020-05" db="EMBL/GenBank/DDBJ databases">
        <authorList>
            <person name="Chiriac C."/>
            <person name="Salcher M."/>
            <person name="Ghai R."/>
            <person name="Kavagutti S V."/>
        </authorList>
    </citation>
    <scope>NUCLEOTIDE SEQUENCE</scope>
</reference>
<dbReference type="PANTHER" id="PTHR43245">
    <property type="entry name" value="BIFUNCTIONAL POLYMYXIN RESISTANCE PROTEIN ARNA"/>
    <property type="match status" value="1"/>
</dbReference>
<dbReference type="GO" id="GO:0006694">
    <property type="term" value="P:steroid biosynthetic process"/>
    <property type="evidence" value="ECO:0007669"/>
    <property type="project" value="InterPro"/>
</dbReference>
<comment type="similarity">
    <text evidence="1">Belongs to the 3-beta-HSD family.</text>
</comment>
<dbReference type="InterPro" id="IPR036291">
    <property type="entry name" value="NAD(P)-bd_dom_sf"/>
</dbReference>
<feature type="domain" description="3-beta hydroxysteroid dehydrogenase/isomerase" evidence="3">
    <location>
        <begin position="5"/>
        <end position="244"/>
    </location>
</feature>
<evidence type="ECO:0000313" key="4">
    <source>
        <dbReference type="EMBL" id="CAB4552415.1"/>
    </source>
</evidence>
<gene>
    <name evidence="4" type="ORF">UFOPK1572_00270</name>
</gene>
<dbReference type="InterPro" id="IPR002225">
    <property type="entry name" value="3Beta_OHSteriod_DH/Estase"/>
</dbReference>
<evidence type="ECO:0000256" key="1">
    <source>
        <dbReference type="ARBA" id="ARBA00009219"/>
    </source>
</evidence>
<dbReference type="PANTHER" id="PTHR43245:SF51">
    <property type="entry name" value="SHORT CHAIN DEHYDROGENASE_REDUCTASE FAMILY 42E, MEMBER 2"/>
    <property type="match status" value="1"/>
</dbReference>
<dbReference type="SUPFAM" id="SSF51735">
    <property type="entry name" value="NAD(P)-binding Rossmann-fold domains"/>
    <property type="match status" value="1"/>
</dbReference>